<proteinExistence type="predicted"/>
<dbReference type="EMBL" id="CP014039">
    <property type="protein sequence ID" value="AMF99833.1"/>
    <property type="molecule type" value="Genomic_DNA"/>
</dbReference>
<evidence type="ECO:0000313" key="2">
    <source>
        <dbReference type="Proteomes" id="UP000067422"/>
    </source>
</evidence>
<reference evidence="1" key="1">
    <citation type="submission" date="2018-01" db="EMBL/GenBank/DDBJ databases">
        <title>FDA dAtabase for Regulatory Grade micrObial Sequences (FDA-ARGOS): Supporting development and validation of Infectious Disease Dx tests.</title>
        <authorList>
            <person name="Hoffmann M."/>
            <person name="Allard M."/>
            <person name="Evans P."/>
            <person name="Brown E."/>
            <person name="Tallon L."/>
            <person name="Sadzewicz L."/>
            <person name="Sengamalay N."/>
            <person name="Ott S."/>
            <person name="Godinez A."/>
            <person name="Nagaraj S."/>
            <person name="Vyas G."/>
            <person name="Aluvathingal J."/>
            <person name="Nadendla S."/>
            <person name="Geyer C."/>
            <person name="Sichtig H."/>
        </authorList>
    </citation>
    <scope>NUCLEOTIDE SEQUENCE</scope>
    <source>
        <strain evidence="1">FDAARGOS_107</strain>
    </source>
</reference>
<gene>
    <name evidence="1" type="ORF">AL538_19115</name>
</gene>
<name>A0ABM5Y276_VIBHA</name>
<protein>
    <submittedName>
        <fullName evidence="1">Uncharacterized protein</fullName>
    </submittedName>
</protein>
<sequence length="68" mass="8303">MSEYIYVYDDKILDEYLDKVNARKDMVNRSTLRLFANELKIELSVGRLKAKEFYEYIRRPKNIIRLLK</sequence>
<accession>A0ABM5Y276</accession>
<dbReference type="Proteomes" id="UP000067422">
    <property type="component" value="Chromosome 2"/>
</dbReference>
<organism evidence="1 2">
    <name type="scientific">Vibrio harveyi</name>
    <name type="common">Beneckea harveyi</name>
    <dbReference type="NCBI Taxonomy" id="669"/>
    <lineage>
        <taxon>Bacteria</taxon>
        <taxon>Pseudomonadati</taxon>
        <taxon>Pseudomonadota</taxon>
        <taxon>Gammaproteobacteria</taxon>
        <taxon>Vibrionales</taxon>
        <taxon>Vibrionaceae</taxon>
        <taxon>Vibrio</taxon>
    </lineage>
</organism>
<evidence type="ECO:0000313" key="1">
    <source>
        <dbReference type="EMBL" id="AMF99833.1"/>
    </source>
</evidence>
<keyword evidence="2" id="KW-1185">Reference proteome</keyword>